<dbReference type="InterPro" id="IPR010930">
    <property type="entry name" value="Flg_bb/hook_C_dom"/>
</dbReference>
<evidence type="ECO:0000313" key="11">
    <source>
        <dbReference type="Proteomes" id="UP000662873"/>
    </source>
</evidence>
<keyword evidence="10" id="KW-0282">Flagellum</keyword>
<dbReference type="GO" id="GO:0005829">
    <property type="term" value="C:cytosol"/>
    <property type="evidence" value="ECO:0007669"/>
    <property type="project" value="TreeGrafter"/>
</dbReference>
<feature type="domain" description="Flagellar hook protein FlgE D2" evidence="8">
    <location>
        <begin position="189"/>
        <end position="309"/>
    </location>
</feature>
<evidence type="ECO:0000313" key="10">
    <source>
        <dbReference type="EMBL" id="BBO24139.1"/>
    </source>
</evidence>
<dbReference type="PANTHER" id="PTHR30435">
    <property type="entry name" value="FLAGELLAR PROTEIN"/>
    <property type="match status" value="1"/>
</dbReference>
<dbReference type="GO" id="GO:0009424">
    <property type="term" value="C:bacterial-type flagellum hook"/>
    <property type="evidence" value="ECO:0007669"/>
    <property type="project" value="TreeGrafter"/>
</dbReference>
<comment type="function">
    <text evidence="5">A flexible structure which links the flagellar filament to the drive apparatus in the basal body.</text>
</comment>
<dbReference type="SUPFAM" id="SSF117143">
    <property type="entry name" value="Flagellar hook protein flgE"/>
    <property type="match status" value="1"/>
</dbReference>
<dbReference type="InterPro" id="IPR011491">
    <property type="entry name" value="FlgE_D2"/>
</dbReference>
<accession>A0A809R9L4</accession>
<evidence type="ECO:0000259" key="9">
    <source>
        <dbReference type="Pfam" id="PF22692"/>
    </source>
</evidence>
<dbReference type="Pfam" id="PF06429">
    <property type="entry name" value="Flg_bbr_C"/>
    <property type="match status" value="1"/>
</dbReference>
<dbReference type="InterPro" id="IPR053967">
    <property type="entry name" value="LlgE_F_G-like_D1"/>
</dbReference>
<evidence type="ECO:0000259" key="8">
    <source>
        <dbReference type="Pfam" id="PF07559"/>
    </source>
</evidence>
<evidence type="ECO:0000256" key="5">
    <source>
        <dbReference type="RuleBase" id="RU362116"/>
    </source>
</evidence>
<reference evidence="10" key="1">
    <citation type="journal article" name="DNA Res.">
        <title>The physiological potential of anammox bacteria as revealed by their core genome structure.</title>
        <authorList>
            <person name="Okubo T."/>
            <person name="Toyoda A."/>
            <person name="Fukuhara K."/>
            <person name="Uchiyama I."/>
            <person name="Harigaya Y."/>
            <person name="Kuroiwa M."/>
            <person name="Suzuki T."/>
            <person name="Murakami Y."/>
            <person name="Suwa Y."/>
            <person name="Takami H."/>
        </authorList>
    </citation>
    <scope>NUCLEOTIDE SEQUENCE</scope>
    <source>
        <strain evidence="10">317325-2</strain>
    </source>
</reference>
<evidence type="ECO:0000259" key="7">
    <source>
        <dbReference type="Pfam" id="PF06429"/>
    </source>
</evidence>
<keyword evidence="4 5" id="KW-0975">Bacterial flagellum</keyword>
<evidence type="ECO:0000256" key="1">
    <source>
        <dbReference type="ARBA" id="ARBA00004117"/>
    </source>
</evidence>
<comment type="subcellular location">
    <subcellularLocation>
        <location evidence="1 5">Bacterial flagellum basal body</location>
    </subcellularLocation>
</comment>
<dbReference type="AlphaFoldDB" id="A0A809R9L4"/>
<keyword evidence="10" id="KW-0966">Cell projection</keyword>
<dbReference type="GO" id="GO:0009425">
    <property type="term" value="C:bacterial-type flagellum basal body"/>
    <property type="evidence" value="ECO:0007669"/>
    <property type="project" value="UniProtKB-SubCell"/>
</dbReference>
<dbReference type="InterPro" id="IPR037058">
    <property type="entry name" value="Falgellar_hook_FlgE_sf"/>
</dbReference>
<keyword evidence="10" id="KW-0969">Cilium</keyword>
<gene>
    <name evidence="10" type="ORF">NPRO_17340</name>
</gene>
<name>A0A809R9L4_9BACT</name>
<comment type="similarity">
    <text evidence="2 5">Belongs to the flagella basal body rod proteins family.</text>
</comment>
<dbReference type="Pfam" id="PF00460">
    <property type="entry name" value="Flg_bb_rod"/>
    <property type="match status" value="1"/>
</dbReference>
<sequence length="429" mass="44671">MLQALLAGVASIKAQQTRINVIGNNLANVNTVAFKGSRVTFKDMIAQTMRGASGPTGTRGGQNALQFGLGVLVAGTDVNNEQGSLNATNRPTDIAVQGNGYLIVGNGSRMLYTRDGAFDLDANGDLVHRSTGEKLLGWSADADGVIDTSAPVTAASSIRIPIGQLSAVQVTTKVEFAGNLNANALPADEWQTQFAVYDTLGGKHDLQMRLFNRVANPTGAGVPAGAISAWSWEVTEPPSATVIGTSDGATPTGEPLYFDANGRLLNTSAVQGVTVAASNAPAFTFNLNFSDVNQLASETQVQASSQNGYPPGSLQGLAIGADGEILGLFTNGITRSLGRIAMAVFSNPAGLQISGSNTWRMTDNSGIPVIGTAATGGRGTLNAGFLEQSNIDIGSEFTDLIVTQRGFQANTRVVTTVDEMMQDLLNMRR</sequence>
<proteinExistence type="inferred from homology"/>
<dbReference type="Proteomes" id="UP000662873">
    <property type="component" value="Chromosome"/>
</dbReference>
<evidence type="ECO:0000256" key="4">
    <source>
        <dbReference type="ARBA" id="ARBA00023143"/>
    </source>
</evidence>
<organism evidence="10 11">
    <name type="scientific">Candidatus Nitrosymbiomonas proteolyticus</name>
    <dbReference type="NCBI Taxonomy" id="2608984"/>
    <lineage>
        <taxon>Bacteria</taxon>
        <taxon>Bacillati</taxon>
        <taxon>Armatimonadota</taxon>
        <taxon>Armatimonadota incertae sedis</taxon>
        <taxon>Candidatus Nitrosymbiomonas</taxon>
    </lineage>
</organism>
<protein>
    <recommendedName>
        <fullName evidence="3 5">Flagellar hook protein FlgE</fullName>
    </recommendedName>
</protein>
<dbReference type="GO" id="GO:0071978">
    <property type="term" value="P:bacterial-type flagellum-dependent swarming motility"/>
    <property type="evidence" value="ECO:0007669"/>
    <property type="project" value="TreeGrafter"/>
</dbReference>
<evidence type="ECO:0000256" key="3">
    <source>
        <dbReference type="ARBA" id="ARBA00019015"/>
    </source>
</evidence>
<dbReference type="KEGG" id="npy:NPRO_17340"/>
<evidence type="ECO:0000259" key="6">
    <source>
        <dbReference type="Pfam" id="PF00460"/>
    </source>
</evidence>
<dbReference type="EMBL" id="AP021858">
    <property type="protein sequence ID" value="BBO24139.1"/>
    <property type="molecule type" value="Genomic_DNA"/>
</dbReference>
<feature type="domain" description="Flagellar basal-body/hook protein C-terminal" evidence="7">
    <location>
        <begin position="383"/>
        <end position="427"/>
    </location>
</feature>
<dbReference type="Gene3D" id="2.60.98.20">
    <property type="entry name" value="Flagellar hook protein FlgE"/>
    <property type="match status" value="1"/>
</dbReference>
<dbReference type="InterPro" id="IPR037925">
    <property type="entry name" value="FlgE/F/G-like"/>
</dbReference>
<feature type="domain" description="Flagellar basal body rod protein N-terminal" evidence="6">
    <location>
        <begin position="13"/>
        <end position="35"/>
    </location>
</feature>
<dbReference type="Pfam" id="PF22692">
    <property type="entry name" value="LlgE_F_G_D1"/>
    <property type="match status" value="1"/>
</dbReference>
<evidence type="ECO:0000256" key="2">
    <source>
        <dbReference type="ARBA" id="ARBA00009677"/>
    </source>
</evidence>
<dbReference type="NCBIfam" id="TIGR03506">
    <property type="entry name" value="FlgEFG_subfam"/>
    <property type="match status" value="1"/>
</dbReference>
<dbReference type="InterPro" id="IPR020013">
    <property type="entry name" value="Flagellar_FlgE/F/G"/>
</dbReference>
<feature type="domain" description="Flagellar hook protein FlgE/F/G-like D1" evidence="9">
    <location>
        <begin position="95"/>
        <end position="162"/>
    </location>
</feature>
<dbReference type="InterPro" id="IPR001444">
    <property type="entry name" value="Flag_bb_rod_N"/>
</dbReference>
<dbReference type="Pfam" id="PF07559">
    <property type="entry name" value="FlgE_D2"/>
    <property type="match status" value="1"/>
</dbReference>
<dbReference type="PANTHER" id="PTHR30435:SF1">
    <property type="entry name" value="FLAGELLAR HOOK PROTEIN FLGE"/>
    <property type="match status" value="1"/>
</dbReference>